<name>A0A914RL38_PAREQ</name>
<evidence type="ECO:0000313" key="1">
    <source>
        <dbReference type="Proteomes" id="UP000887564"/>
    </source>
</evidence>
<keyword evidence="1" id="KW-1185">Reference proteome</keyword>
<accession>A0A914RL38</accession>
<reference evidence="2" key="1">
    <citation type="submission" date="2022-11" db="UniProtKB">
        <authorList>
            <consortium name="WormBaseParasite"/>
        </authorList>
    </citation>
    <scope>IDENTIFICATION</scope>
</reference>
<evidence type="ECO:0000313" key="2">
    <source>
        <dbReference type="WBParaSite" id="PEQ_0000256701-mRNA-1"/>
    </source>
</evidence>
<sequence length="73" mass="8031">VTVKIAHRSRSLSAESFVRIAQDTLVARSVRGGELFALLSAKRVAVLALDAARCHCWPQLTATRRTPHHLKVS</sequence>
<dbReference type="AlphaFoldDB" id="A0A914RL38"/>
<organism evidence="1 2">
    <name type="scientific">Parascaris equorum</name>
    <name type="common">Equine roundworm</name>
    <dbReference type="NCBI Taxonomy" id="6256"/>
    <lineage>
        <taxon>Eukaryota</taxon>
        <taxon>Metazoa</taxon>
        <taxon>Ecdysozoa</taxon>
        <taxon>Nematoda</taxon>
        <taxon>Chromadorea</taxon>
        <taxon>Rhabditida</taxon>
        <taxon>Spirurina</taxon>
        <taxon>Ascaridomorpha</taxon>
        <taxon>Ascaridoidea</taxon>
        <taxon>Ascarididae</taxon>
        <taxon>Parascaris</taxon>
    </lineage>
</organism>
<dbReference type="Proteomes" id="UP000887564">
    <property type="component" value="Unplaced"/>
</dbReference>
<proteinExistence type="predicted"/>
<protein>
    <submittedName>
        <fullName evidence="2">Uncharacterized protein</fullName>
    </submittedName>
</protein>
<dbReference type="WBParaSite" id="PEQ_0000256701-mRNA-1">
    <property type="protein sequence ID" value="PEQ_0000256701-mRNA-1"/>
    <property type="gene ID" value="PEQ_0000256701"/>
</dbReference>